<dbReference type="Proteomes" id="UP000315498">
    <property type="component" value="Unassembled WGS sequence"/>
</dbReference>
<sequence length="219" mass="24624">MGQKVNPNGFRLGISKKQNANWYAKGKDFSTNLIQDLKVREFLKTRLKNSSISKIELERSADSFVVNIHTARPGIIIGKRGEEIENLKKSIQKIVKGPSQINIKEVRKPDLDAQILAEGVAQQLEKRVMFRRAMKRTVQSALRQSAKGVRIEVSGRLNGAEIARTEWYREGRVPLHTLRADINYGTAEALTTYGIIGVKVWVYTGEITEDPYKSDLGAS</sequence>
<evidence type="ECO:0000256" key="8">
    <source>
        <dbReference type="HAMAP-Rule" id="MF_01309"/>
    </source>
</evidence>
<dbReference type="InterPro" id="IPR004087">
    <property type="entry name" value="KH_dom"/>
</dbReference>
<keyword evidence="3 8" id="KW-0694">RNA-binding</keyword>
<dbReference type="SMART" id="SM00322">
    <property type="entry name" value="KH"/>
    <property type="match status" value="1"/>
</dbReference>
<evidence type="ECO:0000256" key="6">
    <source>
        <dbReference type="ARBA" id="ARBA00024998"/>
    </source>
</evidence>
<dbReference type="PROSITE" id="PS50823">
    <property type="entry name" value="KH_TYPE_2"/>
    <property type="match status" value="1"/>
</dbReference>
<dbReference type="HAMAP" id="MF_01309_B">
    <property type="entry name" value="Ribosomal_uS3_B"/>
    <property type="match status" value="1"/>
</dbReference>
<keyword evidence="4 8" id="KW-0689">Ribosomal protein</keyword>
<comment type="similarity">
    <text evidence="1 8 9">Belongs to the universal ribosomal protein uS3 family.</text>
</comment>
<dbReference type="InterPro" id="IPR009019">
    <property type="entry name" value="KH_sf_prok-type"/>
</dbReference>
<organism evidence="11 12">
    <name type="scientific">SAR86 cluster bacterium</name>
    <dbReference type="NCBI Taxonomy" id="2030880"/>
    <lineage>
        <taxon>Bacteria</taxon>
        <taxon>Pseudomonadati</taxon>
        <taxon>Pseudomonadota</taxon>
        <taxon>Gammaproteobacteria</taxon>
        <taxon>SAR86 cluster</taxon>
    </lineage>
</organism>
<gene>
    <name evidence="8" type="primary">rpsC</name>
    <name evidence="11" type="ORF">EVA94_02155</name>
</gene>
<dbReference type="InterPro" id="IPR057258">
    <property type="entry name" value="Ribosomal_uS3"/>
</dbReference>
<comment type="function">
    <text evidence="6 8">Binds the lower part of the 30S subunit head. Binds mRNA in the 70S ribosome, positioning it for translation.</text>
</comment>
<feature type="domain" description="KH type-2" evidence="10">
    <location>
        <begin position="39"/>
        <end position="107"/>
    </location>
</feature>
<evidence type="ECO:0000256" key="9">
    <source>
        <dbReference type="RuleBase" id="RU003624"/>
    </source>
</evidence>
<evidence type="ECO:0000313" key="11">
    <source>
        <dbReference type="EMBL" id="RZO24922.1"/>
    </source>
</evidence>
<evidence type="ECO:0000259" key="10">
    <source>
        <dbReference type="PROSITE" id="PS50823"/>
    </source>
</evidence>
<dbReference type="InterPro" id="IPR001351">
    <property type="entry name" value="Ribosomal_uS3_C"/>
</dbReference>
<keyword evidence="2 8" id="KW-0699">rRNA-binding</keyword>
<dbReference type="NCBIfam" id="TIGR01009">
    <property type="entry name" value="rpsC_bact"/>
    <property type="match status" value="1"/>
</dbReference>
<dbReference type="GO" id="GO:0022627">
    <property type="term" value="C:cytosolic small ribosomal subunit"/>
    <property type="evidence" value="ECO:0007669"/>
    <property type="project" value="TreeGrafter"/>
</dbReference>
<name>A0A520MUL1_9GAMM</name>
<comment type="caution">
    <text evidence="11">The sequence shown here is derived from an EMBL/GenBank/DDBJ whole genome shotgun (WGS) entry which is preliminary data.</text>
</comment>
<dbReference type="FunFam" id="3.30.1140.32:FF:000002">
    <property type="entry name" value="30S ribosomal protein S3"/>
    <property type="match status" value="1"/>
</dbReference>
<dbReference type="PANTHER" id="PTHR11760:SF19">
    <property type="entry name" value="SMALL RIBOSOMAL SUBUNIT PROTEIN US3C"/>
    <property type="match status" value="1"/>
</dbReference>
<evidence type="ECO:0000256" key="5">
    <source>
        <dbReference type="ARBA" id="ARBA00023274"/>
    </source>
</evidence>
<dbReference type="CDD" id="cd02412">
    <property type="entry name" value="KH-II_30S_S3"/>
    <property type="match status" value="1"/>
</dbReference>
<dbReference type="EMBL" id="SHBG01000014">
    <property type="protein sequence ID" value="RZO24922.1"/>
    <property type="molecule type" value="Genomic_DNA"/>
</dbReference>
<dbReference type="GO" id="GO:0006412">
    <property type="term" value="P:translation"/>
    <property type="evidence" value="ECO:0007669"/>
    <property type="project" value="UniProtKB-UniRule"/>
</dbReference>
<dbReference type="Gene3D" id="3.30.300.20">
    <property type="match status" value="1"/>
</dbReference>
<evidence type="ECO:0000313" key="12">
    <source>
        <dbReference type="Proteomes" id="UP000315498"/>
    </source>
</evidence>
<evidence type="ECO:0000256" key="4">
    <source>
        <dbReference type="ARBA" id="ARBA00022980"/>
    </source>
</evidence>
<evidence type="ECO:0000256" key="2">
    <source>
        <dbReference type="ARBA" id="ARBA00022730"/>
    </source>
</evidence>
<dbReference type="InterPro" id="IPR036419">
    <property type="entry name" value="Ribosomal_S3_C_sf"/>
</dbReference>
<accession>A0A520MUL1</accession>
<dbReference type="SUPFAM" id="SSF54821">
    <property type="entry name" value="Ribosomal protein S3 C-terminal domain"/>
    <property type="match status" value="1"/>
</dbReference>
<dbReference type="GO" id="GO:0003729">
    <property type="term" value="F:mRNA binding"/>
    <property type="evidence" value="ECO:0007669"/>
    <property type="project" value="UniProtKB-UniRule"/>
</dbReference>
<dbReference type="PANTHER" id="PTHR11760">
    <property type="entry name" value="30S/40S RIBOSOMAL PROTEIN S3"/>
    <property type="match status" value="1"/>
</dbReference>
<evidence type="ECO:0000256" key="7">
    <source>
        <dbReference type="ARBA" id="ARBA00035257"/>
    </source>
</evidence>
<reference evidence="11 12" key="1">
    <citation type="submission" date="2019-02" db="EMBL/GenBank/DDBJ databases">
        <title>Prokaryotic population dynamics and viral predation in marine succession experiment using metagenomics: the confinement effect.</title>
        <authorList>
            <person name="Haro-Moreno J.M."/>
            <person name="Rodriguez-Valera F."/>
            <person name="Lopez-Perez M."/>
        </authorList>
    </citation>
    <scope>NUCLEOTIDE SEQUENCE [LARGE SCALE GENOMIC DNA]</scope>
    <source>
        <strain evidence="11">MED-G161</strain>
    </source>
</reference>
<dbReference type="SUPFAM" id="SSF54814">
    <property type="entry name" value="Prokaryotic type KH domain (KH-domain type II)"/>
    <property type="match status" value="1"/>
</dbReference>
<dbReference type="Pfam" id="PF07650">
    <property type="entry name" value="KH_2"/>
    <property type="match status" value="1"/>
</dbReference>
<dbReference type="Gene3D" id="3.30.1140.32">
    <property type="entry name" value="Ribosomal protein S3, C-terminal domain"/>
    <property type="match status" value="1"/>
</dbReference>
<dbReference type="FunFam" id="3.30.300.20:FF:000001">
    <property type="entry name" value="30S ribosomal protein S3"/>
    <property type="match status" value="1"/>
</dbReference>
<dbReference type="PROSITE" id="PS00548">
    <property type="entry name" value="RIBOSOMAL_S3"/>
    <property type="match status" value="1"/>
</dbReference>
<dbReference type="InterPro" id="IPR005704">
    <property type="entry name" value="Ribosomal_uS3_bac-typ"/>
</dbReference>
<dbReference type="AlphaFoldDB" id="A0A520MUL1"/>
<protein>
    <recommendedName>
        <fullName evidence="7 8">Small ribosomal subunit protein uS3</fullName>
    </recommendedName>
</protein>
<comment type="subunit">
    <text evidence="8">Part of the 30S ribosomal subunit. Forms a tight complex with proteins S10 and S14.</text>
</comment>
<dbReference type="Pfam" id="PF00189">
    <property type="entry name" value="Ribosomal_S3_C"/>
    <property type="match status" value="1"/>
</dbReference>
<dbReference type="InterPro" id="IPR004044">
    <property type="entry name" value="KH_dom_type_2"/>
</dbReference>
<evidence type="ECO:0000256" key="1">
    <source>
        <dbReference type="ARBA" id="ARBA00010761"/>
    </source>
</evidence>
<dbReference type="GO" id="GO:0019843">
    <property type="term" value="F:rRNA binding"/>
    <property type="evidence" value="ECO:0007669"/>
    <property type="project" value="UniProtKB-UniRule"/>
</dbReference>
<proteinExistence type="inferred from homology"/>
<evidence type="ECO:0000256" key="3">
    <source>
        <dbReference type="ARBA" id="ARBA00022884"/>
    </source>
</evidence>
<keyword evidence="5 8" id="KW-0687">Ribonucleoprotein</keyword>
<dbReference type="InterPro" id="IPR018280">
    <property type="entry name" value="Ribosomal_uS3_CS"/>
</dbReference>
<dbReference type="InterPro" id="IPR015946">
    <property type="entry name" value="KH_dom-like_a/b"/>
</dbReference>
<dbReference type="GO" id="GO:0003735">
    <property type="term" value="F:structural constituent of ribosome"/>
    <property type="evidence" value="ECO:0007669"/>
    <property type="project" value="InterPro"/>
</dbReference>